<sequence length="162" mass="19011">MERSDLIQQFSDTREKQVKALFGSLVILNNQLQTLFSQFDSEVTLKQFVLMTMIKEEKEGLTYTQAGKLMGYSRQNAKKLVTTLEEKGLGQVVSSEKDSRAARILPTKLFWEYFDDIQILHQKMLKSLFLSYTDEELKQFFQLFMRLYHGMELFEKEIRGGN</sequence>
<dbReference type="InterPro" id="IPR000835">
    <property type="entry name" value="HTH_MarR-typ"/>
</dbReference>
<gene>
    <name evidence="2" type="ORF">H8Z77_02570</name>
</gene>
<organism evidence="2 3">
    <name type="scientific">Clostridium facile</name>
    <dbReference type="NCBI Taxonomy" id="2763035"/>
    <lineage>
        <taxon>Bacteria</taxon>
        <taxon>Bacillati</taxon>
        <taxon>Bacillota</taxon>
        <taxon>Clostridia</taxon>
        <taxon>Eubacteriales</taxon>
        <taxon>Clostridiaceae</taxon>
        <taxon>Clostridium</taxon>
    </lineage>
</organism>
<keyword evidence="3" id="KW-1185">Reference proteome</keyword>
<evidence type="ECO:0000259" key="1">
    <source>
        <dbReference type="PROSITE" id="PS50995"/>
    </source>
</evidence>
<dbReference type="InterPro" id="IPR036390">
    <property type="entry name" value="WH_DNA-bd_sf"/>
</dbReference>
<protein>
    <submittedName>
        <fullName evidence="2">MarR family transcriptional regulator</fullName>
    </submittedName>
</protein>
<dbReference type="InterPro" id="IPR036388">
    <property type="entry name" value="WH-like_DNA-bd_sf"/>
</dbReference>
<proteinExistence type="predicted"/>
<evidence type="ECO:0000313" key="3">
    <source>
        <dbReference type="Proteomes" id="UP000649151"/>
    </source>
</evidence>
<name>A0ABR7IP51_9CLOT</name>
<comment type="caution">
    <text evidence="2">The sequence shown here is derived from an EMBL/GenBank/DDBJ whole genome shotgun (WGS) entry which is preliminary data.</text>
</comment>
<evidence type="ECO:0000313" key="2">
    <source>
        <dbReference type="EMBL" id="MBC5786907.1"/>
    </source>
</evidence>
<dbReference type="EMBL" id="JACOQK010000001">
    <property type="protein sequence ID" value="MBC5786907.1"/>
    <property type="molecule type" value="Genomic_DNA"/>
</dbReference>
<dbReference type="PROSITE" id="PS50995">
    <property type="entry name" value="HTH_MARR_2"/>
    <property type="match status" value="1"/>
</dbReference>
<dbReference type="SMART" id="SM00347">
    <property type="entry name" value="HTH_MARR"/>
    <property type="match status" value="1"/>
</dbReference>
<feature type="domain" description="HTH marR-type" evidence="1">
    <location>
        <begin position="18"/>
        <end position="149"/>
    </location>
</feature>
<accession>A0ABR7IP51</accession>
<reference evidence="2 3" key="1">
    <citation type="submission" date="2020-08" db="EMBL/GenBank/DDBJ databases">
        <title>Genome public.</title>
        <authorList>
            <person name="Liu C."/>
            <person name="Sun Q."/>
        </authorList>
    </citation>
    <scope>NUCLEOTIDE SEQUENCE [LARGE SCALE GENOMIC DNA]</scope>
    <source>
        <strain evidence="2 3">NSJ-27</strain>
    </source>
</reference>
<dbReference type="SUPFAM" id="SSF46785">
    <property type="entry name" value="Winged helix' DNA-binding domain"/>
    <property type="match status" value="1"/>
</dbReference>
<dbReference type="RefSeq" id="WP_186996086.1">
    <property type="nucleotide sequence ID" value="NZ_JACOQK010000001.1"/>
</dbReference>
<dbReference type="Proteomes" id="UP000649151">
    <property type="component" value="Unassembled WGS sequence"/>
</dbReference>
<dbReference type="Gene3D" id="1.10.10.10">
    <property type="entry name" value="Winged helix-like DNA-binding domain superfamily/Winged helix DNA-binding domain"/>
    <property type="match status" value="1"/>
</dbReference>